<dbReference type="EMBL" id="VSSQ01088581">
    <property type="protein sequence ID" value="MPN35167.1"/>
    <property type="molecule type" value="Genomic_DNA"/>
</dbReference>
<accession>A0A645H810</accession>
<name>A0A645H810_9ZZZZ</name>
<dbReference type="AlphaFoldDB" id="A0A645H810"/>
<evidence type="ECO:0000313" key="1">
    <source>
        <dbReference type="EMBL" id="MPN35167.1"/>
    </source>
</evidence>
<organism evidence="1">
    <name type="scientific">bioreactor metagenome</name>
    <dbReference type="NCBI Taxonomy" id="1076179"/>
    <lineage>
        <taxon>unclassified sequences</taxon>
        <taxon>metagenomes</taxon>
        <taxon>ecological metagenomes</taxon>
    </lineage>
</organism>
<reference evidence="1" key="1">
    <citation type="submission" date="2019-08" db="EMBL/GenBank/DDBJ databases">
        <authorList>
            <person name="Kucharzyk K."/>
            <person name="Murdoch R.W."/>
            <person name="Higgins S."/>
            <person name="Loffler F."/>
        </authorList>
    </citation>
    <scope>NUCLEOTIDE SEQUENCE</scope>
</reference>
<proteinExistence type="predicted"/>
<gene>
    <name evidence="1" type="ORF">SDC9_182662</name>
</gene>
<comment type="caution">
    <text evidence="1">The sequence shown here is derived from an EMBL/GenBank/DDBJ whole genome shotgun (WGS) entry which is preliminary data.</text>
</comment>
<protein>
    <submittedName>
        <fullName evidence="1">Uncharacterized protein</fullName>
    </submittedName>
</protein>
<sequence>MAKKRGMRRTRTHWRRMAGGENGWRFAGASVSGRNIAHSANAAAASAVSSRKMARQFCAAARCPPMMGASAGDRLNTMIRYDMARRDCNSS</sequence>